<keyword evidence="2" id="KW-0560">Oxidoreductase</keyword>
<evidence type="ECO:0000313" key="3">
    <source>
        <dbReference type="EMBL" id="NYI69363.1"/>
    </source>
</evidence>
<dbReference type="RefSeq" id="WP_179429603.1">
    <property type="nucleotide sequence ID" value="NZ_JACBZP010000001.1"/>
</dbReference>
<keyword evidence="4" id="KW-1185">Reference proteome</keyword>
<dbReference type="SUPFAM" id="SSF51735">
    <property type="entry name" value="NAD(P)-binding Rossmann-fold domains"/>
    <property type="match status" value="1"/>
</dbReference>
<dbReference type="AlphaFoldDB" id="A0A7Z0IJC2"/>
<evidence type="ECO:0000313" key="4">
    <source>
        <dbReference type="Proteomes" id="UP000539111"/>
    </source>
</evidence>
<comment type="similarity">
    <text evidence="1">Belongs to the short-chain dehydrogenases/reductases (SDR) family.</text>
</comment>
<dbReference type="EMBL" id="JACBZP010000001">
    <property type="protein sequence ID" value="NYI69363.1"/>
    <property type="molecule type" value="Genomic_DNA"/>
</dbReference>
<evidence type="ECO:0000256" key="2">
    <source>
        <dbReference type="ARBA" id="ARBA00023002"/>
    </source>
</evidence>
<dbReference type="Proteomes" id="UP000539111">
    <property type="component" value="Unassembled WGS sequence"/>
</dbReference>
<reference evidence="3 4" key="1">
    <citation type="submission" date="2020-07" db="EMBL/GenBank/DDBJ databases">
        <title>Sequencing the genomes of 1000 actinobacteria strains.</title>
        <authorList>
            <person name="Klenk H.-P."/>
        </authorList>
    </citation>
    <scope>NUCLEOTIDE SEQUENCE [LARGE SCALE GENOMIC DNA]</scope>
    <source>
        <strain evidence="3 4">DSM 26341</strain>
    </source>
</reference>
<dbReference type="Pfam" id="PF00106">
    <property type="entry name" value="adh_short"/>
    <property type="match status" value="1"/>
</dbReference>
<comment type="caution">
    <text evidence="3">The sequence shown here is derived from an EMBL/GenBank/DDBJ whole genome shotgun (WGS) entry which is preliminary data.</text>
</comment>
<dbReference type="InterPro" id="IPR002347">
    <property type="entry name" value="SDR_fam"/>
</dbReference>
<accession>A0A7Z0IJC2</accession>
<gene>
    <name evidence="3" type="ORF">BJY26_003669</name>
</gene>
<organism evidence="3 4">
    <name type="scientific">Spelaeicoccus albus</name>
    <dbReference type="NCBI Taxonomy" id="1280376"/>
    <lineage>
        <taxon>Bacteria</taxon>
        <taxon>Bacillati</taxon>
        <taxon>Actinomycetota</taxon>
        <taxon>Actinomycetes</taxon>
        <taxon>Micrococcales</taxon>
        <taxon>Brevibacteriaceae</taxon>
        <taxon>Spelaeicoccus</taxon>
    </lineage>
</organism>
<dbReference type="PRINTS" id="PR00081">
    <property type="entry name" value="GDHRDH"/>
</dbReference>
<dbReference type="PANTHER" id="PTHR24320:SF148">
    <property type="entry name" value="NAD(P)-BINDING ROSSMANN-FOLD SUPERFAMILY PROTEIN"/>
    <property type="match status" value="1"/>
</dbReference>
<dbReference type="PANTHER" id="PTHR24320">
    <property type="entry name" value="RETINOL DEHYDROGENASE"/>
    <property type="match status" value="1"/>
</dbReference>
<evidence type="ECO:0000256" key="1">
    <source>
        <dbReference type="ARBA" id="ARBA00006484"/>
    </source>
</evidence>
<dbReference type="Gene3D" id="3.40.50.720">
    <property type="entry name" value="NAD(P)-binding Rossmann-like Domain"/>
    <property type="match status" value="1"/>
</dbReference>
<protein>
    <submittedName>
        <fullName evidence="3">NAD(P)-dependent dehydrogenase (Short-subunit alcohol dehydrogenase family)</fullName>
    </submittedName>
</protein>
<proteinExistence type="inferred from homology"/>
<sequence length="304" mass="31613">MPTTPFDFSFADIPDQRGRTIVITGATSGLGFVAARELAKAGAHIIIGARNRDKAAHVAAALAGRGSVEIRPLDTASLDSIAAFAHDVLSEGPRIGALINNAGVSVARFDKGVDGTELTWATNVVGPAALAERLLPAMTGTDPRIVLVGSNLSQRTTAVPDLSGIDDASAFAQLGTYRSSKTAAAAVAVDLTDRLEATGSPIRSVIAHPGVAATAMNQQATTPMSRVTARAVDALLARTPDDAARSIVWAAVAPDVPQRTFIGPRLRRGDHRLHTVPVRGAAADPEFRAQVRNFVAQRTGLTVP</sequence>
<dbReference type="GO" id="GO:0016491">
    <property type="term" value="F:oxidoreductase activity"/>
    <property type="evidence" value="ECO:0007669"/>
    <property type="project" value="UniProtKB-KW"/>
</dbReference>
<name>A0A7Z0IJC2_9MICO</name>
<dbReference type="InterPro" id="IPR036291">
    <property type="entry name" value="NAD(P)-bd_dom_sf"/>
</dbReference>